<feature type="region of interest" description="Disordered" evidence="1">
    <location>
        <begin position="15"/>
        <end position="78"/>
    </location>
</feature>
<reference evidence="2 3" key="1">
    <citation type="submission" date="2013-12" db="EMBL/GenBank/DDBJ databases">
        <title>Draft genome of the parsitic nematode Ancylostoma duodenale.</title>
        <authorList>
            <person name="Mitreva M."/>
        </authorList>
    </citation>
    <scope>NUCLEOTIDE SEQUENCE [LARGE SCALE GENOMIC DNA]</scope>
    <source>
        <strain evidence="2 3">Zhejiang</strain>
    </source>
</reference>
<evidence type="ECO:0000256" key="1">
    <source>
        <dbReference type="SAM" id="MobiDB-lite"/>
    </source>
</evidence>
<name>A0A0C2CN75_9BILA</name>
<evidence type="ECO:0000313" key="2">
    <source>
        <dbReference type="EMBL" id="KIH51192.1"/>
    </source>
</evidence>
<organism evidence="2 3">
    <name type="scientific">Ancylostoma duodenale</name>
    <dbReference type="NCBI Taxonomy" id="51022"/>
    <lineage>
        <taxon>Eukaryota</taxon>
        <taxon>Metazoa</taxon>
        <taxon>Ecdysozoa</taxon>
        <taxon>Nematoda</taxon>
        <taxon>Chromadorea</taxon>
        <taxon>Rhabditida</taxon>
        <taxon>Rhabditina</taxon>
        <taxon>Rhabditomorpha</taxon>
        <taxon>Strongyloidea</taxon>
        <taxon>Ancylostomatidae</taxon>
        <taxon>Ancylostomatinae</taxon>
        <taxon>Ancylostoma</taxon>
    </lineage>
</organism>
<gene>
    <name evidence="2" type="ORF">ANCDUO_18724</name>
</gene>
<evidence type="ECO:0000313" key="3">
    <source>
        <dbReference type="Proteomes" id="UP000054047"/>
    </source>
</evidence>
<dbReference type="EMBL" id="KN747344">
    <property type="protein sequence ID" value="KIH51192.1"/>
    <property type="molecule type" value="Genomic_DNA"/>
</dbReference>
<feature type="compositionally biased region" description="Basic residues" evidence="1">
    <location>
        <begin position="41"/>
        <end position="51"/>
    </location>
</feature>
<accession>A0A0C2CN75</accession>
<keyword evidence="3" id="KW-1185">Reference proteome</keyword>
<protein>
    <submittedName>
        <fullName evidence="2">Uncharacterized protein</fullName>
    </submittedName>
</protein>
<dbReference type="Proteomes" id="UP000054047">
    <property type="component" value="Unassembled WGS sequence"/>
</dbReference>
<sequence>MKEFFFKDTLNGIENKAYASGGGSSRSKHRDRSRSRSRDRDRKRRRRSRSRSRSELFSTQGMSHCSTCLGSPHRTGNLQGSRTCSYDDLLLLCSQCSKMLCQ</sequence>
<feature type="compositionally biased region" description="Polar residues" evidence="1">
    <location>
        <begin position="55"/>
        <end position="78"/>
    </location>
</feature>
<dbReference type="AlphaFoldDB" id="A0A0C2CN75"/>
<proteinExistence type="predicted"/>